<feature type="compositionally biased region" description="Basic and acidic residues" evidence="1">
    <location>
        <begin position="222"/>
        <end position="237"/>
    </location>
</feature>
<feature type="compositionally biased region" description="Polar residues" evidence="1">
    <location>
        <begin position="884"/>
        <end position="898"/>
    </location>
</feature>
<feature type="region of interest" description="Disordered" evidence="1">
    <location>
        <begin position="1087"/>
        <end position="1116"/>
    </location>
</feature>
<feature type="compositionally biased region" description="Polar residues" evidence="1">
    <location>
        <begin position="748"/>
        <end position="757"/>
    </location>
</feature>
<protein>
    <submittedName>
        <fullName evidence="2">snRNA-activating protein complex subunit 1-like</fullName>
    </submittedName>
</protein>
<evidence type="ECO:0000313" key="3">
    <source>
        <dbReference type="Proteomes" id="UP000747542"/>
    </source>
</evidence>
<dbReference type="EMBL" id="JAHLQT010002875">
    <property type="protein sequence ID" value="KAG7176746.1"/>
    <property type="molecule type" value="Genomic_DNA"/>
</dbReference>
<feature type="compositionally biased region" description="Polar residues" evidence="1">
    <location>
        <begin position="90"/>
        <end position="105"/>
    </location>
</feature>
<feature type="compositionally biased region" description="Polar residues" evidence="1">
    <location>
        <begin position="287"/>
        <end position="302"/>
    </location>
</feature>
<feature type="region of interest" description="Disordered" evidence="1">
    <location>
        <begin position="697"/>
        <end position="718"/>
    </location>
</feature>
<feature type="region of interest" description="Disordered" evidence="1">
    <location>
        <begin position="884"/>
        <end position="904"/>
    </location>
</feature>
<dbReference type="PANTHER" id="PTHR15131">
    <property type="entry name" value="SMALL NUCLEAR RNA ACTIVATING COMPLEX, POLYPEPTIDE 1"/>
    <property type="match status" value="1"/>
</dbReference>
<feature type="region of interest" description="Disordered" evidence="1">
    <location>
        <begin position="738"/>
        <end position="757"/>
    </location>
</feature>
<feature type="compositionally biased region" description="Basic residues" evidence="1">
    <location>
        <begin position="276"/>
        <end position="286"/>
    </location>
</feature>
<proteinExistence type="predicted"/>
<feature type="compositionally biased region" description="Polar residues" evidence="1">
    <location>
        <begin position="40"/>
        <end position="52"/>
    </location>
</feature>
<keyword evidence="3" id="KW-1185">Reference proteome</keyword>
<accession>A0A8J5TK91</accession>
<feature type="region of interest" description="Disordered" evidence="1">
    <location>
        <begin position="990"/>
        <end position="1036"/>
    </location>
</feature>
<reference evidence="2" key="1">
    <citation type="journal article" date="2021" name="Sci. Adv.">
        <title>The American lobster genome reveals insights on longevity, neural, and immune adaptations.</title>
        <authorList>
            <person name="Polinski J.M."/>
            <person name="Zimin A.V."/>
            <person name="Clark K.F."/>
            <person name="Kohn A.B."/>
            <person name="Sadowski N."/>
            <person name="Timp W."/>
            <person name="Ptitsyn A."/>
            <person name="Khanna P."/>
            <person name="Romanova D.Y."/>
            <person name="Williams P."/>
            <person name="Greenwood S.J."/>
            <person name="Moroz L.L."/>
            <person name="Walt D.R."/>
            <person name="Bodnar A.G."/>
        </authorList>
    </citation>
    <scope>NUCLEOTIDE SEQUENCE</scope>
    <source>
        <strain evidence="2">GMGI-L3</strain>
    </source>
</reference>
<feature type="compositionally biased region" description="Basic residues" evidence="1">
    <location>
        <begin position="801"/>
        <end position="818"/>
    </location>
</feature>
<feature type="compositionally biased region" description="Acidic residues" evidence="1">
    <location>
        <begin position="305"/>
        <end position="315"/>
    </location>
</feature>
<dbReference type="PANTHER" id="PTHR15131:SF3">
    <property type="entry name" value="SNRNA-ACTIVATING PROTEIN COMPLEX SUBUNIT 1"/>
    <property type="match status" value="1"/>
</dbReference>
<feature type="compositionally biased region" description="Basic and acidic residues" evidence="1">
    <location>
        <begin position="1003"/>
        <end position="1018"/>
    </location>
</feature>
<name>A0A8J5TK91_HOMAM</name>
<feature type="compositionally biased region" description="Acidic residues" evidence="1">
    <location>
        <begin position="135"/>
        <end position="144"/>
    </location>
</feature>
<feature type="compositionally biased region" description="Acidic residues" evidence="1">
    <location>
        <begin position="706"/>
        <end position="718"/>
    </location>
</feature>
<dbReference type="InterPro" id="IPR019188">
    <property type="entry name" value="SNAPC1"/>
</dbReference>
<feature type="compositionally biased region" description="Polar residues" evidence="1">
    <location>
        <begin position="316"/>
        <end position="325"/>
    </location>
</feature>
<dbReference type="GO" id="GO:0019185">
    <property type="term" value="C:snRNA-activating protein complex"/>
    <property type="evidence" value="ECO:0007669"/>
    <property type="project" value="TreeGrafter"/>
</dbReference>
<gene>
    <name evidence="2" type="primary">SNAPC1-L</name>
    <name evidence="2" type="ORF">Hamer_G024785</name>
</gene>
<organism evidence="2 3">
    <name type="scientific">Homarus americanus</name>
    <name type="common">American lobster</name>
    <dbReference type="NCBI Taxonomy" id="6706"/>
    <lineage>
        <taxon>Eukaryota</taxon>
        <taxon>Metazoa</taxon>
        <taxon>Ecdysozoa</taxon>
        <taxon>Arthropoda</taxon>
        <taxon>Crustacea</taxon>
        <taxon>Multicrustacea</taxon>
        <taxon>Malacostraca</taxon>
        <taxon>Eumalacostraca</taxon>
        <taxon>Eucarida</taxon>
        <taxon>Decapoda</taxon>
        <taxon>Pleocyemata</taxon>
        <taxon>Astacidea</taxon>
        <taxon>Nephropoidea</taxon>
        <taxon>Nephropidae</taxon>
        <taxon>Homarus</taxon>
    </lineage>
</organism>
<feature type="region of interest" description="Disordered" evidence="1">
    <location>
        <begin position="135"/>
        <end position="334"/>
    </location>
</feature>
<dbReference type="Proteomes" id="UP000747542">
    <property type="component" value="Unassembled WGS sequence"/>
</dbReference>
<feature type="compositionally biased region" description="Acidic residues" evidence="1">
    <location>
        <begin position="156"/>
        <end position="166"/>
    </location>
</feature>
<feature type="compositionally biased region" description="Basic residues" evidence="1">
    <location>
        <begin position="238"/>
        <end position="248"/>
    </location>
</feature>
<feature type="region of interest" description="Disordered" evidence="1">
    <location>
        <begin position="796"/>
        <end position="822"/>
    </location>
</feature>
<dbReference type="Pfam" id="PF09808">
    <property type="entry name" value="SNAPC1"/>
    <property type="match status" value="1"/>
</dbReference>
<dbReference type="GO" id="GO:0042796">
    <property type="term" value="P:snRNA transcription by RNA polymerase III"/>
    <property type="evidence" value="ECO:0007669"/>
    <property type="project" value="TreeGrafter"/>
</dbReference>
<feature type="region of interest" description="Disordered" evidence="1">
    <location>
        <begin position="1"/>
        <end position="119"/>
    </location>
</feature>
<evidence type="ECO:0000256" key="1">
    <source>
        <dbReference type="SAM" id="MobiDB-lite"/>
    </source>
</evidence>
<dbReference type="GO" id="GO:0043565">
    <property type="term" value="F:sequence-specific DNA binding"/>
    <property type="evidence" value="ECO:0007669"/>
    <property type="project" value="TreeGrafter"/>
</dbReference>
<sequence length="1672" mass="187168">MINEDTMSEESCSSKTLPVGEEKENEEWTEDKSGPDGHSSFGSTVPSKQTPSVLRCNEETNTDKLEEEAADFIKTNKGRKKQLIPKKSPIKQNPKSTLTTENGSEGDSKMNKKTRGLRKKKAVKHFDFFYGEEDDIDIDYDSPTDEYHPPKYASEYNDDDDFEDSEWETKKKRGRKAKAGNTEKLPKKKGITKPKASDTNKRKGKTDNSEKSPKKRGRKKMKPPDNELQDKEEGADKKTKKRRGRKRKNNTESEEVQCLSMPDIKGDDNSPSGNVKQRRKRRRRGKIQTNSSKIRSRANQSARLDEEDDEDEQGETNEGSLTEDNLTGVMKQGSHGPPFSVTGSWYIASGYLQDLTSLLQLFCDEEGWRFKDFSSSWQKFKFSLIYRGRQNFKELLEFSEEAALLTTRFMAPPHKIKWRIGALYTIYGLFYKHPFRHFFKIRLTKEDYKNLIDLVKKYSRDVENPDPAYIFYKMEVEGAFHHVASSTEMCLDLHSSERETIDLMYESHRLAHASHVDAALIPDSLISDGNEPEKAVRFVEPVFSSEIDNTLKKLKEETLIELGLKEPPDKTRASTIDLSVIGTRRANIRNKAVTADTSKDYIKKRTMVSKFIYPGGHVLSRKRNKLLKKNEEEIAIISGLLNSEANDTEIQSEKLKGSASKGVHQKQKDFRVPEFYADKGVRTFMCPPTASILSIPLKSRKGAENSSDEENDATENLDDEISFGISDVDEEHCVDDPEEQGEAKVSPSVCTSTVSDVSQNDDMEDLNMVPKVTPPTKRQKEPPRKTALFKALKESIGNSPSKKKPPFLSMKKKRKSKKNVSDVLKRHKQKCKLVVDNVVDVVQIKSPIIDLPPIETTLIPPVKLQNSDDESSRRNNVCKVQTMNDSVPDSVPNDANSQHTEEPVTMDNHLITVDVHCTIPGTQFIERLKFGITRKHWLAIKNNSRKMEILRKKLLTLLPPEDEILRNHNNSVIQMSLSVIDDKKSLINVSQESDSQGIESEPESLHFQKGEKVGHKQETTVPSETSGRGSGIRKNGGKMLVVPLKVGGITRYFPAPTATEMNYTDTQQQQPPPPSHAQETPLVDNYQIPHSADDSETPENSTVNDRAESPDFVSSDLGWMSPLYENEFKDDLTVTPSKGNIQHKKRVLDTNYSITSLNQSFILENQADEGLSDSTSVTMIGIRKRDRKGNLVEFPEKIETQDEEELSDSMNEMSNSSDNLDVPLSVQSSDEVSQVSEFVSQGNLFIKANQSTNFSDSVASVTPSPAQSHPVYPLQTSVHASYPYNGRVSGMTPHVPCTPLMTEGTTLPLSLQPSQVQVEVPFSHSQGIVYSSPDQVDVASNAPLASLSPVSSVCTVQHDSAEGGLNSNTISSQGRTHISPTWVRQSQERYSRHLNNVRMTSLFPSDSVRMVTHQKVPVYPIDKQPTRLIEDKPTFQSSLEPISYELPGAAINTPTTPASFTSVQQASPTTTSNPGFISDGELKHLPISKGMKYVKVKVNGESVLVPFDKVLPVTNTSQIPNEPEILEVIQAEVHQAELHSSEGGFRRDSCDDDMKFEKVRVEDLSTANVLPDQQCVAASSAAVPGSSKYGNIETDVKFSGSGKVRDKKETGINYSMLKPSKKQVCSFLFSPKYKALSCLKESVGLATGTPIKKEKPRVPFLLKHSLVRKKKT</sequence>
<comment type="caution">
    <text evidence="2">The sequence shown here is derived from an EMBL/GenBank/DDBJ whole genome shotgun (WGS) entry which is preliminary data.</text>
</comment>
<feature type="compositionally biased region" description="Basic and acidic residues" evidence="1">
    <location>
        <begin position="195"/>
        <end position="212"/>
    </location>
</feature>
<dbReference type="GO" id="GO:0042795">
    <property type="term" value="P:snRNA transcription by RNA polymerase II"/>
    <property type="evidence" value="ECO:0007669"/>
    <property type="project" value="TreeGrafter"/>
</dbReference>
<evidence type="ECO:0000313" key="2">
    <source>
        <dbReference type="EMBL" id="KAG7176746.1"/>
    </source>
</evidence>